<dbReference type="AlphaFoldDB" id="A0A024U281"/>
<gene>
    <name evidence="1" type="ORF">H310_07786</name>
</gene>
<dbReference type="VEuPathDB" id="FungiDB:H310_07786"/>
<protein>
    <submittedName>
        <fullName evidence="1">Uncharacterized protein</fullName>
    </submittedName>
</protein>
<dbReference type="GeneID" id="20084836"/>
<name>A0A024U281_9STRA</name>
<sequence length="172" mass="19485">MRRACQRCVEGSSKSFSGSFSRSAVRHMLECFLADDGVHAPSRVRWTVLFARLALSRLAGIVQPLTELRRPLLRWRSFWSKSTWNHASVEAACPSRHLLVVVEDTSAVSCPIDESPRHCWQSLHEHHGQRQPQSAHVCITKCLRWSAFPEATGTEKVVRSALLCFLRSPPRV</sequence>
<evidence type="ECO:0000313" key="1">
    <source>
        <dbReference type="EMBL" id="ETV99727.1"/>
    </source>
</evidence>
<reference evidence="1" key="1">
    <citation type="submission" date="2013-12" db="EMBL/GenBank/DDBJ databases">
        <title>The Genome Sequence of Aphanomyces invadans NJM9701.</title>
        <authorList>
            <consortium name="The Broad Institute Genomics Platform"/>
            <person name="Russ C."/>
            <person name="Tyler B."/>
            <person name="van West P."/>
            <person name="Dieguez-Uribeondo J."/>
            <person name="Young S.K."/>
            <person name="Zeng Q."/>
            <person name="Gargeya S."/>
            <person name="Fitzgerald M."/>
            <person name="Abouelleil A."/>
            <person name="Alvarado L."/>
            <person name="Chapman S.B."/>
            <person name="Gainer-Dewar J."/>
            <person name="Goldberg J."/>
            <person name="Griggs A."/>
            <person name="Gujja S."/>
            <person name="Hansen M."/>
            <person name="Howarth C."/>
            <person name="Imamovic A."/>
            <person name="Ireland A."/>
            <person name="Larimer J."/>
            <person name="McCowan C."/>
            <person name="Murphy C."/>
            <person name="Pearson M."/>
            <person name="Poon T.W."/>
            <person name="Priest M."/>
            <person name="Roberts A."/>
            <person name="Saif S."/>
            <person name="Shea T."/>
            <person name="Sykes S."/>
            <person name="Wortman J."/>
            <person name="Nusbaum C."/>
            <person name="Birren B."/>
        </authorList>
    </citation>
    <scope>NUCLEOTIDE SEQUENCE [LARGE SCALE GENOMIC DNA]</scope>
    <source>
        <strain evidence="1">NJM9701</strain>
    </source>
</reference>
<accession>A0A024U281</accession>
<proteinExistence type="predicted"/>
<organism evidence="1">
    <name type="scientific">Aphanomyces invadans</name>
    <dbReference type="NCBI Taxonomy" id="157072"/>
    <lineage>
        <taxon>Eukaryota</taxon>
        <taxon>Sar</taxon>
        <taxon>Stramenopiles</taxon>
        <taxon>Oomycota</taxon>
        <taxon>Saprolegniomycetes</taxon>
        <taxon>Saprolegniales</taxon>
        <taxon>Verrucalvaceae</taxon>
        <taxon>Aphanomyces</taxon>
    </lineage>
</organism>
<dbReference type="EMBL" id="KI913966">
    <property type="protein sequence ID" value="ETV99727.1"/>
    <property type="molecule type" value="Genomic_DNA"/>
</dbReference>
<dbReference type="RefSeq" id="XP_008871503.1">
    <property type="nucleotide sequence ID" value="XM_008873281.1"/>
</dbReference>